<evidence type="ECO:0000256" key="3">
    <source>
        <dbReference type="ARBA" id="ARBA00023445"/>
    </source>
</evidence>
<evidence type="ECO:0000313" key="5">
    <source>
        <dbReference type="EnsemblPlants" id="cds.evm.model.02.2322"/>
    </source>
</evidence>
<comment type="similarity">
    <text evidence="3">Belongs to the NAD(P)-dependent epimerase/dehydratase family. Dihydroflavonol-4-reductase subfamily.</text>
</comment>
<dbReference type="Gene3D" id="3.40.50.720">
    <property type="entry name" value="NAD(P)-binding Rossmann-like Domain"/>
    <property type="match status" value="1"/>
</dbReference>
<accession>A0A803NX89</accession>
<sequence length="340" mass="37683">MGDQEQKGIVCVTGGTGYIGSWLIMRLLQHGYTVRTTIRPDHDPTASEGIKKKRDISFLTNLPRASEKLEIYHADLNQPESFSAAIEGCSGVFHVAHPVTIVDEESEEVLTKRCLDAALGILKACIASKTVKRVVYTSSSAAISVLNDETGQQVADESSWSDVDWYRSQKRMGISYVAAKTKTEKAMFEFGEKFGLDIITLNPSLVLGPFICPTLPGSVAMGLTMILGDTYNIYKYLLRTNMVHIEDVVSAHIFLYENTSAKGRYICSSDELSLIGMSEFLSERYPNFQIPKKESLEGIEGYKIIALSSKKLLDSGFKFKFGLAHMFDGAIQSCKERNIL</sequence>
<dbReference type="Gramene" id="evm.model.02.2322">
    <property type="protein sequence ID" value="cds.evm.model.02.2322"/>
    <property type="gene ID" value="evm.TU.02.2322"/>
</dbReference>
<dbReference type="EnsemblPlants" id="evm.model.02.2322">
    <property type="protein sequence ID" value="cds.evm.model.02.2322"/>
    <property type="gene ID" value="evm.TU.02.2322"/>
</dbReference>
<evidence type="ECO:0000259" key="4">
    <source>
        <dbReference type="Pfam" id="PF01370"/>
    </source>
</evidence>
<feature type="domain" description="NAD-dependent epimerase/dehydratase" evidence="4">
    <location>
        <begin position="10"/>
        <end position="261"/>
    </location>
</feature>
<dbReference type="Pfam" id="PF01370">
    <property type="entry name" value="Epimerase"/>
    <property type="match status" value="1"/>
</dbReference>
<dbReference type="AlphaFoldDB" id="A0A803NX89"/>
<dbReference type="InterPro" id="IPR001509">
    <property type="entry name" value="Epimerase_deHydtase"/>
</dbReference>
<dbReference type="CDD" id="cd08958">
    <property type="entry name" value="FR_SDR_e"/>
    <property type="match status" value="1"/>
</dbReference>
<dbReference type="FunFam" id="3.40.50.720:FF:000085">
    <property type="entry name" value="Dihydroflavonol reductase"/>
    <property type="match status" value="1"/>
</dbReference>
<evidence type="ECO:0000256" key="2">
    <source>
        <dbReference type="ARBA" id="ARBA00023002"/>
    </source>
</evidence>
<dbReference type="Proteomes" id="UP000596661">
    <property type="component" value="Chromosome 2"/>
</dbReference>
<dbReference type="InterPro" id="IPR036291">
    <property type="entry name" value="NAD(P)-bd_dom_sf"/>
</dbReference>
<dbReference type="OMA" id="IDEMSQF"/>
<evidence type="ECO:0000313" key="6">
    <source>
        <dbReference type="Proteomes" id="UP000596661"/>
    </source>
</evidence>
<name>A0A803NX89_CANSA</name>
<proteinExistence type="inferred from homology"/>
<keyword evidence="2" id="KW-0560">Oxidoreductase</keyword>
<dbReference type="GO" id="GO:0016616">
    <property type="term" value="F:oxidoreductase activity, acting on the CH-OH group of donors, NAD or NADP as acceptor"/>
    <property type="evidence" value="ECO:0007669"/>
    <property type="project" value="TreeGrafter"/>
</dbReference>
<reference evidence="5" key="2">
    <citation type="submission" date="2021-03" db="UniProtKB">
        <authorList>
            <consortium name="EnsemblPlants"/>
        </authorList>
    </citation>
    <scope>IDENTIFICATION</scope>
</reference>
<dbReference type="PANTHER" id="PTHR10366">
    <property type="entry name" value="NAD DEPENDENT EPIMERASE/DEHYDRATASE"/>
    <property type="match status" value="1"/>
</dbReference>
<keyword evidence="1" id="KW-0521">NADP</keyword>
<evidence type="ECO:0000256" key="1">
    <source>
        <dbReference type="ARBA" id="ARBA00022857"/>
    </source>
</evidence>
<protein>
    <recommendedName>
        <fullName evidence="4">NAD-dependent epimerase/dehydratase domain-containing protein</fullName>
    </recommendedName>
</protein>
<dbReference type="OrthoDB" id="2735536at2759"/>
<dbReference type="SUPFAM" id="SSF51735">
    <property type="entry name" value="NAD(P)-binding Rossmann-fold domains"/>
    <property type="match status" value="1"/>
</dbReference>
<dbReference type="PANTHER" id="PTHR10366:SF611">
    <property type="entry name" value="NAD-DEPENDENT EPIMERASE_DEHYDRATASE DOMAIN-CONTAINING PROTEIN"/>
    <property type="match status" value="1"/>
</dbReference>
<organism evidence="5 6">
    <name type="scientific">Cannabis sativa</name>
    <name type="common">Hemp</name>
    <name type="synonym">Marijuana</name>
    <dbReference type="NCBI Taxonomy" id="3483"/>
    <lineage>
        <taxon>Eukaryota</taxon>
        <taxon>Viridiplantae</taxon>
        <taxon>Streptophyta</taxon>
        <taxon>Embryophyta</taxon>
        <taxon>Tracheophyta</taxon>
        <taxon>Spermatophyta</taxon>
        <taxon>Magnoliopsida</taxon>
        <taxon>eudicotyledons</taxon>
        <taxon>Gunneridae</taxon>
        <taxon>Pentapetalae</taxon>
        <taxon>rosids</taxon>
        <taxon>fabids</taxon>
        <taxon>Rosales</taxon>
        <taxon>Cannabaceae</taxon>
        <taxon>Cannabis</taxon>
    </lineage>
</organism>
<reference evidence="5" key="1">
    <citation type="submission" date="2018-11" db="EMBL/GenBank/DDBJ databases">
        <authorList>
            <person name="Grassa J C."/>
        </authorList>
    </citation>
    <scope>NUCLEOTIDE SEQUENCE [LARGE SCALE GENOMIC DNA]</scope>
</reference>
<dbReference type="InterPro" id="IPR050425">
    <property type="entry name" value="NAD(P)_dehydrat-like"/>
</dbReference>
<dbReference type="EMBL" id="UZAU01000235">
    <property type="status" value="NOT_ANNOTATED_CDS"/>
    <property type="molecule type" value="Genomic_DNA"/>
</dbReference>
<keyword evidence="6" id="KW-1185">Reference proteome</keyword>